<sequence length="164" mass="18085">MPTPDELKARLWKALRSDMTVMLGLVGGEHGHTRPMTSQIEEGDHGPLWFFTSRDNALIQKLGQGGAQEAGVQFVSKGHDLWASIEGTLREDTDPAVVDRLWNPHVAAWYEHGKDDPKLALLRFDPDKAEIWLDASSIVAGAMVALGISDPKESYKDNVATVRL</sequence>
<organism evidence="2 3">
    <name type="scientific">Paracoccus fontiphilus</name>
    <dbReference type="NCBI Taxonomy" id="1815556"/>
    <lineage>
        <taxon>Bacteria</taxon>
        <taxon>Pseudomonadati</taxon>
        <taxon>Pseudomonadota</taxon>
        <taxon>Alphaproteobacteria</taxon>
        <taxon>Rhodobacterales</taxon>
        <taxon>Paracoccaceae</taxon>
        <taxon>Paracoccus</taxon>
    </lineage>
</organism>
<dbReference type="Gene3D" id="2.30.110.10">
    <property type="entry name" value="Electron Transport, Fmn-binding Protein, Chain A"/>
    <property type="match status" value="1"/>
</dbReference>
<dbReference type="InterPro" id="IPR012349">
    <property type="entry name" value="Split_barrel_FMN-bd"/>
</dbReference>
<dbReference type="Pfam" id="PF16242">
    <property type="entry name" value="Pyrid_ox_like"/>
    <property type="match status" value="1"/>
</dbReference>
<accession>A0ABV7INK5</accession>
<comment type="caution">
    <text evidence="2">The sequence shown here is derived from an EMBL/GenBank/DDBJ whole genome shotgun (WGS) entry which is preliminary data.</text>
</comment>
<proteinExistence type="predicted"/>
<evidence type="ECO:0000259" key="1">
    <source>
        <dbReference type="Pfam" id="PF16242"/>
    </source>
</evidence>
<dbReference type="PANTHER" id="PTHR34818">
    <property type="entry name" value="PROTEIN BLI-3"/>
    <property type="match status" value="1"/>
</dbReference>
<name>A0ABV7INK5_9RHOB</name>
<dbReference type="PANTHER" id="PTHR34818:SF1">
    <property type="entry name" value="PROTEIN BLI-3"/>
    <property type="match status" value="1"/>
</dbReference>
<keyword evidence="3" id="KW-1185">Reference proteome</keyword>
<feature type="domain" description="General stress protein FMN-binding split barrel" evidence="1">
    <location>
        <begin position="9"/>
        <end position="139"/>
    </location>
</feature>
<evidence type="ECO:0000313" key="3">
    <source>
        <dbReference type="Proteomes" id="UP001595557"/>
    </source>
</evidence>
<reference evidence="3" key="1">
    <citation type="journal article" date="2019" name="Int. J. Syst. Evol. Microbiol.">
        <title>The Global Catalogue of Microorganisms (GCM) 10K type strain sequencing project: providing services to taxonomists for standard genome sequencing and annotation.</title>
        <authorList>
            <consortium name="The Broad Institute Genomics Platform"/>
            <consortium name="The Broad Institute Genome Sequencing Center for Infectious Disease"/>
            <person name="Wu L."/>
            <person name="Ma J."/>
        </authorList>
    </citation>
    <scope>NUCLEOTIDE SEQUENCE [LARGE SCALE GENOMIC DNA]</scope>
    <source>
        <strain evidence="3">KCTC 52239</strain>
    </source>
</reference>
<dbReference type="Proteomes" id="UP001595557">
    <property type="component" value="Unassembled WGS sequence"/>
</dbReference>
<dbReference type="InterPro" id="IPR052917">
    <property type="entry name" value="Stress-Dev_Protein"/>
</dbReference>
<dbReference type="InterPro" id="IPR038725">
    <property type="entry name" value="YdaG_split_barrel_FMN-bd"/>
</dbReference>
<dbReference type="RefSeq" id="WP_207468677.1">
    <property type="nucleotide sequence ID" value="NZ_JAFNAW010000022.1"/>
</dbReference>
<gene>
    <name evidence="2" type="ORF">ACFOD7_18490</name>
</gene>
<dbReference type="SUPFAM" id="SSF50475">
    <property type="entry name" value="FMN-binding split barrel"/>
    <property type="match status" value="1"/>
</dbReference>
<protein>
    <submittedName>
        <fullName evidence="2">Pyridoxamine 5'-phosphate oxidase family protein</fullName>
    </submittedName>
</protein>
<evidence type="ECO:0000313" key="2">
    <source>
        <dbReference type="EMBL" id="MFC3170042.1"/>
    </source>
</evidence>
<dbReference type="EMBL" id="JBHRTE010000091">
    <property type="protein sequence ID" value="MFC3170042.1"/>
    <property type="molecule type" value="Genomic_DNA"/>
</dbReference>